<protein>
    <recommendedName>
        <fullName evidence="1">Fibronectin type-III domain-containing protein</fullName>
    </recommendedName>
</protein>
<dbReference type="Proteomes" id="UP000728032">
    <property type="component" value="Unassembled WGS sequence"/>
</dbReference>
<dbReference type="SUPFAM" id="SSF49265">
    <property type="entry name" value="Fibronectin type III"/>
    <property type="match status" value="1"/>
</dbReference>
<dbReference type="AlphaFoldDB" id="A0A7R9MUW7"/>
<dbReference type="InterPro" id="IPR013783">
    <property type="entry name" value="Ig-like_fold"/>
</dbReference>
<dbReference type="PROSITE" id="PS50853">
    <property type="entry name" value="FN3"/>
    <property type="match status" value="1"/>
</dbReference>
<organism evidence="2">
    <name type="scientific">Oppiella nova</name>
    <dbReference type="NCBI Taxonomy" id="334625"/>
    <lineage>
        <taxon>Eukaryota</taxon>
        <taxon>Metazoa</taxon>
        <taxon>Ecdysozoa</taxon>
        <taxon>Arthropoda</taxon>
        <taxon>Chelicerata</taxon>
        <taxon>Arachnida</taxon>
        <taxon>Acari</taxon>
        <taxon>Acariformes</taxon>
        <taxon>Sarcoptiformes</taxon>
        <taxon>Oribatida</taxon>
        <taxon>Brachypylina</taxon>
        <taxon>Oppioidea</taxon>
        <taxon>Oppiidae</taxon>
        <taxon>Oppiella</taxon>
    </lineage>
</organism>
<dbReference type="InterPro" id="IPR003961">
    <property type="entry name" value="FN3_dom"/>
</dbReference>
<evidence type="ECO:0000259" key="1">
    <source>
        <dbReference type="PROSITE" id="PS50853"/>
    </source>
</evidence>
<dbReference type="Gene3D" id="2.60.40.10">
    <property type="entry name" value="Immunoglobulins"/>
    <property type="match status" value="1"/>
</dbReference>
<dbReference type="InterPro" id="IPR036116">
    <property type="entry name" value="FN3_sf"/>
</dbReference>
<dbReference type="EMBL" id="CAJPVJ010060088">
    <property type="protein sequence ID" value="CAG2184064.1"/>
    <property type="molecule type" value="Genomic_DNA"/>
</dbReference>
<gene>
    <name evidence="2" type="ORF">ONB1V03_LOCUS23484</name>
</gene>
<dbReference type="EMBL" id="OC974913">
    <property type="protein sequence ID" value="CAD7668615.1"/>
    <property type="molecule type" value="Genomic_DNA"/>
</dbReference>
<name>A0A7R9MUW7_9ACAR</name>
<evidence type="ECO:0000313" key="2">
    <source>
        <dbReference type="EMBL" id="CAD7668615.1"/>
    </source>
</evidence>
<evidence type="ECO:0000313" key="3">
    <source>
        <dbReference type="Proteomes" id="UP000728032"/>
    </source>
</evidence>
<feature type="domain" description="Fibronectin type-III" evidence="1">
    <location>
        <begin position="1"/>
        <end position="41"/>
    </location>
</feature>
<dbReference type="OrthoDB" id="114660at2759"/>
<accession>A0A7R9MUW7</accession>
<keyword evidence="3" id="KW-1185">Reference proteome</keyword>
<sequence>MTSVLKGLLPDFTYYFKIQARNNKGYGPISAELCPPILKDPSTTLAIYQRTHYTS</sequence>
<proteinExistence type="predicted"/>
<dbReference type="CDD" id="cd00063">
    <property type="entry name" value="FN3"/>
    <property type="match status" value="1"/>
</dbReference>
<reference evidence="2" key="1">
    <citation type="submission" date="2020-11" db="EMBL/GenBank/DDBJ databases">
        <authorList>
            <person name="Tran Van P."/>
        </authorList>
    </citation>
    <scope>NUCLEOTIDE SEQUENCE</scope>
</reference>